<dbReference type="PRINTS" id="PR00176">
    <property type="entry name" value="NANEUSMPORT"/>
</dbReference>
<feature type="transmembrane region" description="Helical" evidence="9">
    <location>
        <begin position="852"/>
        <end position="872"/>
    </location>
</feature>
<evidence type="ECO:0000256" key="3">
    <source>
        <dbReference type="ARBA" id="ARBA00022448"/>
    </source>
</evidence>
<feature type="transmembrane region" description="Helical" evidence="9">
    <location>
        <begin position="1204"/>
        <end position="1229"/>
    </location>
</feature>
<comment type="caution">
    <text evidence="10">The sequence shown here is derived from an EMBL/GenBank/DDBJ whole genome shotgun (WGS) entry which is preliminary data.</text>
</comment>
<feature type="transmembrane region" description="Helical" evidence="9">
    <location>
        <begin position="619"/>
        <end position="637"/>
    </location>
</feature>
<feature type="transmembrane region" description="Helical" evidence="9">
    <location>
        <begin position="815"/>
        <end position="831"/>
    </location>
</feature>
<comment type="subcellular location">
    <subcellularLocation>
        <location evidence="1">Membrane</location>
        <topology evidence="1">Multi-pass membrane protein</topology>
    </subcellularLocation>
</comment>
<feature type="transmembrane region" description="Helical" evidence="9">
    <location>
        <begin position="1065"/>
        <end position="1092"/>
    </location>
</feature>
<keyword evidence="8" id="KW-0915">Sodium</keyword>
<feature type="transmembrane region" description="Helical" evidence="9">
    <location>
        <begin position="189"/>
        <end position="214"/>
    </location>
</feature>
<feature type="transmembrane region" description="Helical" evidence="9">
    <location>
        <begin position="464"/>
        <end position="487"/>
    </location>
</feature>
<dbReference type="PROSITE" id="PS50267">
    <property type="entry name" value="NA_NEUROTRAN_SYMP_3"/>
    <property type="match status" value="3"/>
</dbReference>
<feature type="transmembrane region" description="Helical" evidence="9">
    <location>
        <begin position="1379"/>
        <end position="1397"/>
    </location>
</feature>
<feature type="transmembrane region" description="Helical" evidence="9">
    <location>
        <begin position="678"/>
        <end position="697"/>
    </location>
</feature>
<feature type="transmembrane region" description="Helical" evidence="9">
    <location>
        <begin position="287"/>
        <end position="312"/>
    </location>
</feature>
<feature type="transmembrane region" description="Helical" evidence="9">
    <location>
        <begin position="1025"/>
        <end position="1044"/>
    </location>
</feature>
<feature type="transmembrane region" description="Helical" evidence="9">
    <location>
        <begin position="736"/>
        <end position="758"/>
    </location>
</feature>
<keyword evidence="6 9" id="KW-1133">Transmembrane helix</keyword>
<evidence type="ECO:0000256" key="6">
    <source>
        <dbReference type="ARBA" id="ARBA00022989"/>
    </source>
</evidence>
<dbReference type="SUPFAM" id="SSF161070">
    <property type="entry name" value="SNF-like"/>
    <property type="match status" value="3"/>
</dbReference>
<feature type="transmembrane region" description="Helical" evidence="9">
    <location>
        <begin position="1417"/>
        <end position="1433"/>
    </location>
</feature>
<keyword evidence="4 9" id="KW-0812">Transmembrane</keyword>
<feature type="binding site" evidence="8">
    <location>
        <position position="1001"/>
    </location>
    <ligand>
        <name>Na(+)</name>
        <dbReference type="ChEBI" id="CHEBI:29101"/>
        <label>1</label>
    </ligand>
</feature>
<dbReference type="OrthoDB" id="7966043at2759"/>
<feature type="transmembrane region" description="Helical" evidence="9">
    <location>
        <begin position="1249"/>
        <end position="1268"/>
    </location>
</feature>
<dbReference type="GO" id="GO:0046872">
    <property type="term" value="F:metal ion binding"/>
    <property type="evidence" value="ECO:0007669"/>
    <property type="project" value="UniProtKB-KW"/>
</dbReference>
<dbReference type="GO" id="GO:0005886">
    <property type="term" value="C:plasma membrane"/>
    <property type="evidence" value="ECO:0007669"/>
    <property type="project" value="TreeGrafter"/>
</dbReference>
<feature type="transmembrane region" description="Helical" evidence="9">
    <location>
        <begin position="1480"/>
        <end position="1500"/>
    </location>
</feature>
<evidence type="ECO:0000256" key="8">
    <source>
        <dbReference type="PIRSR" id="PIRSR600175-1"/>
    </source>
</evidence>
<feature type="transmembrane region" description="Helical" evidence="9">
    <location>
        <begin position="778"/>
        <end position="795"/>
    </location>
</feature>
<feature type="transmembrane region" description="Helical" evidence="9">
    <location>
        <begin position="324"/>
        <end position="342"/>
    </location>
</feature>
<evidence type="ECO:0000313" key="10">
    <source>
        <dbReference type="EMBL" id="KNC30006.1"/>
    </source>
</evidence>
<evidence type="ECO:0000256" key="7">
    <source>
        <dbReference type="ARBA" id="ARBA00023136"/>
    </source>
</evidence>
<evidence type="ECO:0000256" key="4">
    <source>
        <dbReference type="ARBA" id="ARBA00022692"/>
    </source>
</evidence>
<evidence type="ECO:0000256" key="5">
    <source>
        <dbReference type="ARBA" id="ARBA00022847"/>
    </source>
</evidence>
<evidence type="ECO:0000256" key="2">
    <source>
        <dbReference type="ARBA" id="ARBA00006459"/>
    </source>
</evidence>
<feature type="transmembrane region" description="Helical" evidence="9">
    <location>
        <begin position="149"/>
        <end position="169"/>
    </location>
</feature>
<dbReference type="PANTHER" id="PTHR11616:SF240">
    <property type="entry name" value="BLOATED TUBULES, ISOFORM B-RELATED"/>
    <property type="match status" value="1"/>
</dbReference>
<feature type="transmembrane region" description="Helical" evidence="9">
    <location>
        <begin position="1454"/>
        <end position="1474"/>
    </location>
</feature>
<gene>
    <name evidence="10" type="ORF">FF38_08285</name>
</gene>
<reference evidence="10 11" key="1">
    <citation type="journal article" date="2015" name="Nat. Commun.">
        <title>Lucilia cuprina genome unlocks parasitic fly biology to underpin future interventions.</title>
        <authorList>
            <person name="Anstead C.A."/>
            <person name="Korhonen P.K."/>
            <person name="Young N.D."/>
            <person name="Hall R.S."/>
            <person name="Jex A.R."/>
            <person name="Murali S.C."/>
            <person name="Hughes D.S."/>
            <person name="Lee S.F."/>
            <person name="Perry T."/>
            <person name="Stroehlein A.J."/>
            <person name="Ansell B.R."/>
            <person name="Breugelmans B."/>
            <person name="Hofmann A."/>
            <person name="Qu J."/>
            <person name="Dugan S."/>
            <person name="Lee S.L."/>
            <person name="Chao H."/>
            <person name="Dinh H."/>
            <person name="Han Y."/>
            <person name="Doddapaneni H.V."/>
            <person name="Worley K.C."/>
            <person name="Muzny D.M."/>
            <person name="Ioannidis P."/>
            <person name="Waterhouse R.M."/>
            <person name="Zdobnov E.M."/>
            <person name="James P.J."/>
            <person name="Bagnall N.H."/>
            <person name="Kotze A.C."/>
            <person name="Gibbs R.A."/>
            <person name="Richards S."/>
            <person name="Batterham P."/>
            <person name="Gasser R.B."/>
        </authorList>
    </citation>
    <scope>NUCLEOTIDE SEQUENCE [LARGE SCALE GENOMIC DNA]</scope>
    <source>
        <strain evidence="10 11">LS</strain>
        <tissue evidence="10">Full body</tissue>
    </source>
</reference>
<feature type="transmembrane region" description="Helical" evidence="9">
    <location>
        <begin position="399"/>
        <end position="418"/>
    </location>
</feature>
<feature type="transmembrane region" description="Helical" evidence="9">
    <location>
        <begin position="1341"/>
        <end position="1367"/>
    </location>
</feature>
<dbReference type="EMBL" id="JRES01000591">
    <property type="protein sequence ID" value="KNC30006.1"/>
    <property type="molecule type" value="Genomic_DNA"/>
</dbReference>
<dbReference type="InterPro" id="IPR037272">
    <property type="entry name" value="SNS_sf"/>
</dbReference>
<keyword evidence="3" id="KW-0813">Transport</keyword>
<feature type="transmembrane region" description="Helical" evidence="9">
    <location>
        <begin position="1280"/>
        <end position="1299"/>
    </location>
</feature>
<dbReference type="Proteomes" id="UP000037069">
    <property type="component" value="Unassembled WGS sequence"/>
</dbReference>
<keyword evidence="11" id="KW-1185">Reference proteome</keyword>
<keyword evidence="7 9" id="KW-0472">Membrane</keyword>
<evidence type="ECO:0000256" key="1">
    <source>
        <dbReference type="ARBA" id="ARBA00004141"/>
    </source>
</evidence>
<name>A0A0L0CCP6_LUCCU</name>
<sequence length="1559" mass="180654">MKYISATLLLFSGIGYITLALNICALSFYANYAVIPLIYIYGSLQPTLPWSCEGYKKWAIENETTICDLPEKNETTDSSSEEYLFRNHHIPSVLYFKSLFNDTNALSNDDVNFSISWQLIVCAISVWTVVIIFFYKFFNTKKFGQIIRYTVWISLVLFLILLIRLSFLPGTDDVFKRDMTLDWDEVIELTVLIPVYGITAFGPGWGIFITLSSFNKFKTNIMKHSWIIAIGQLGIVIGLEVIFHYIQEYFFEQPVYYYPSDEEKIWFLHLATASAISHLDWPNLWSILFYLMLFLSGMLLIIMQLYTILTSIFDEFANLREHRVKVCIGLIAATAVISLYFTSNHGLVHFVTLLTDVYVSQTFINLLLILVVLWVYGRVRFQRDIEFMINKSFSTWKIYVLRFVVSLGILQALYYGVILVSHFHYSTHPLMTVLAVIFIIIPWLLIPVYGFYCMCRKRDGSNTAIIPTYLLTLAVYTIPLMVIQSFMGQFSSSSYISAFRIAPLFKGIGYITLAINLCVIMYYSIFAVLPLVYMFASMQPTMPWSCEGLKKWAVNLTEEEEINLCNIKFENATDDDSGSDNDTMNEYINHHIPSVLYLKTIFNDQNLFESYDLEFTMSWQLVICSILLWSIVAFVIYKFFDAEKKSDNTTMAFGPGWGLFITLSSFNKFKTNIKKTSWIIGLAQMFIIVAISLLTHLTERYFKEVTDNNYYSRVERILTLYLSSGSVMVDMAWANLWSILFFFMLFLGATLLIIIQLFSTLTTIFDEFATLRERKTDICMMVTGAVGMCSLYFTSNHGVTYFSVIWTDSNITQNAINLLLLLVVLWIYGRIRFQRDIEFMIKDRFSTWQINFLRFVVPLFMLLALLAAIAIASMEHAIAIPGIQFICIIFVLLPWIFIPFYAIRSMYQGIGTLKTRFQHCCRPNDWYPVDAEDRQRYEVAMGNTDATHHLNEVTEEIIKTTNKTMVYESSYDTGLHPYIPDTKRGFWAKPNDFIYAGIALAFRLDFFSMSWFFSIRYRDVAMIPTYLLSLVLYAIPLMVIQSFLGQFSSSSYISSFRLTPLFKSVGYIALAINLIVLTYYSLFAVVPLVYMFASMQPTLPWSCDGFKKWATDLTESEKFNLCNVQFQNASDYDDDSFIFLNHHIPSVLYFKTLFHDRNLFRYNDMDFTMSWQLVLCSVIVWTTVAVLIYKFFNTEKLGQLIRYSVWTFVGLLIICLIRFSFLPGAGVVYRKVFVPSWREYLYSFNMVPIYGLSAFGPGWGILITLSSFNKFKTNIKKSSWIIALGQMLVIVALSLITQLTERYYQEISDNNYYSRVERVSALYLSSGSVMVHMKWANLWSILYFFMMFLGALVLIVIQLFSILTTIFDEFASLRDRKMEISMIVTATIAFGSLYFTSNHGVTHFNAISVDSNITQNALNLLLILIVLWIYGRIRFQRDIEFMINQRFSTWQINVLRFVSPLFMLFSLLTAVLVAGYEHIIAVPGIQIICITFVALPWIYIPVYAIRSMYQSVGTIKTRFQHCCRPNDWYPVDAEERQRYEETMGNLDVTHQLNEVTEDI</sequence>
<accession>A0A0L0CCP6</accession>
<feature type="transmembrane region" description="Helical" evidence="9">
    <location>
        <begin position="7"/>
        <end position="30"/>
    </location>
</feature>
<feature type="transmembrane region" description="Helical" evidence="9">
    <location>
        <begin position="507"/>
        <end position="535"/>
    </location>
</feature>
<feature type="transmembrane region" description="Helical" evidence="9">
    <location>
        <begin position="1169"/>
        <end position="1192"/>
    </location>
</feature>
<comment type="similarity">
    <text evidence="2">Belongs to the sodium:neurotransmitter symporter (SNF) (TC 2.A.22) family.</text>
</comment>
<feature type="transmembrane region" description="Helical" evidence="9">
    <location>
        <begin position="430"/>
        <end position="452"/>
    </location>
</feature>
<dbReference type="GO" id="GO:0015375">
    <property type="term" value="F:glycine:sodium symporter activity"/>
    <property type="evidence" value="ECO:0007669"/>
    <property type="project" value="TreeGrafter"/>
</dbReference>
<feature type="transmembrane region" description="Helical" evidence="9">
    <location>
        <begin position="878"/>
        <end position="903"/>
    </location>
</feature>
<evidence type="ECO:0000313" key="11">
    <source>
        <dbReference type="Proteomes" id="UP000037069"/>
    </source>
</evidence>
<keyword evidence="8" id="KW-0479">Metal-binding</keyword>
<dbReference type="PANTHER" id="PTHR11616">
    <property type="entry name" value="SODIUM/CHLORIDE DEPENDENT TRANSPORTER"/>
    <property type="match status" value="1"/>
</dbReference>
<keyword evidence="5" id="KW-0769">Symport</keyword>
<organism evidence="10 11">
    <name type="scientific">Lucilia cuprina</name>
    <name type="common">Green bottle fly</name>
    <name type="synonym">Australian sheep blowfly</name>
    <dbReference type="NCBI Taxonomy" id="7375"/>
    <lineage>
        <taxon>Eukaryota</taxon>
        <taxon>Metazoa</taxon>
        <taxon>Ecdysozoa</taxon>
        <taxon>Arthropoda</taxon>
        <taxon>Hexapoda</taxon>
        <taxon>Insecta</taxon>
        <taxon>Pterygota</taxon>
        <taxon>Neoptera</taxon>
        <taxon>Endopterygota</taxon>
        <taxon>Diptera</taxon>
        <taxon>Brachycera</taxon>
        <taxon>Muscomorpha</taxon>
        <taxon>Oestroidea</taxon>
        <taxon>Calliphoridae</taxon>
        <taxon>Luciliinae</taxon>
        <taxon>Lucilia</taxon>
    </lineage>
</organism>
<dbReference type="Pfam" id="PF00209">
    <property type="entry name" value="SNF"/>
    <property type="match status" value="4"/>
</dbReference>
<feature type="transmembrane region" description="Helical" evidence="9">
    <location>
        <begin position="226"/>
        <end position="246"/>
    </location>
</feature>
<dbReference type="OMA" id="NHGIIYF"/>
<protein>
    <submittedName>
        <fullName evidence="10">Uncharacterized protein</fullName>
    </submittedName>
</protein>
<dbReference type="InterPro" id="IPR000175">
    <property type="entry name" value="Na/ntran_symport"/>
</dbReference>
<evidence type="ECO:0000256" key="9">
    <source>
        <dbReference type="SAM" id="Phobius"/>
    </source>
</evidence>
<proteinExistence type="inferred from homology"/>
<feature type="transmembrane region" description="Helical" evidence="9">
    <location>
        <begin position="362"/>
        <end position="379"/>
    </location>
</feature>
<feature type="transmembrane region" description="Helical" evidence="9">
    <location>
        <begin position="115"/>
        <end position="137"/>
    </location>
</feature>
<feature type="transmembrane region" description="Helical" evidence="9">
    <location>
        <begin position="993"/>
        <end position="1013"/>
    </location>
</feature>
<feature type="transmembrane region" description="Helical" evidence="9">
    <location>
        <begin position="649"/>
        <end position="666"/>
    </location>
</feature>